<dbReference type="GO" id="GO:0046872">
    <property type="term" value="F:metal ion binding"/>
    <property type="evidence" value="ECO:0007669"/>
    <property type="project" value="UniProtKB-KW"/>
</dbReference>
<dbReference type="SUPFAM" id="SSF50022">
    <property type="entry name" value="ISP domain"/>
    <property type="match status" value="1"/>
</dbReference>
<evidence type="ECO:0000256" key="10">
    <source>
        <dbReference type="SAM" id="MobiDB-lite"/>
    </source>
</evidence>
<dbReference type="SUPFAM" id="SSF55424">
    <property type="entry name" value="FAD/NAD-linked reductases, dimerisation (C-terminal) domain"/>
    <property type="match status" value="1"/>
</dbReference>
<dbReference type="Pfam" id="PF00355">
    <property type="entry name" value="Rieske"/>
    <property type="match status" value="1"/>
</dbReference>
<feature type="domain" description="Rieske" evidence="11">
    <location>
        <begin position="62"/>
        <end position="161"/>
    </location>
</feature>
<keyword evidence="8" id="KW-0408">Iron</keyword>
<comment type="similarity">
    <text evidence="2">Belongs to the FAD-dependent oxidoreductase family.</text>
</comment>
<evidence type="ECO:0000256" key="8">
    <source>
        <dbReference type="ARBA" id="ARBA00023004"/>
    </source>
</evidence>
<keyword evidence="13" id="KW-1185">Reference proteome</keyword>
<comment type="cofactor">
    <cofactor evidence="1">
        <name>FAD</name>
        <dbReference type="ChEBI" id="CHEBI:57692"/>
    </cofactor>
</comment>
<dbReference type="PRINTS" id="PR00411">
    <property type="entry name" value="PNDRDTASEI"/>
</dbReference>
<dbReference type="PRINTS" id="PR00368">
    <property type="entry name" value="FADPNR"/>
</dbReference>
<dbReference type="InterPro" id="IPR050446">
    <property type="entry name" value="FAD-oxidoreductase/Apoptosis"/>
</dbReference>
<dbReference type="GO" id="GO:0051537">
    <property type="term" value="F:2 iron, 2 sulfur cluster binding"/>
    <property type="evidence" value="ECO:0007669"/>
    <property type="project" value="UniProtKB-KW"/>
</dbReference>
<name>A0A3P8BSU1_HELPZ</name>
<dbReference type="PROSITE" id="PS51296">
    <property type="entry name" value="RIESKE"/>
    <property type="match status" value="1"/>
</dbReference>
<evidence type="ECO:0000259" key="11">
    <source>
        <dbReference type="PROSITE" id="PS51296"/>
    </source>
</evidence>
<reference evidence="14" key="2">
    <citation type="submission" date="2019-09" db="UniProtKB">
        <authorList>
            <consortium name="WormBaseParasite"/>
        </authorList>
    </citation>
    <scope>IDENTIFICATION</scope>
</reference>
<dbReference type="InterPro" id="IPR023753">
    <property type="entry name" value="FAD/NAD-binding_dom"/>
</dbReference>
<dbReference type="GO" id="GO:0005737">
    <property type="term" value="C:cytoplasm"/>
    <property type="evidence" value="ECO:0007669"/>
    <property type="project" value="TreeGrafter"/>
</dbReference>
<dbReference type="InterPro" id="IPR016156">
    <property type="entry name" value="FAD/NAD-linked_Rdtase_dimer_sf"/>
</dbReference>
<dbReference type="WBParaSite" id="HPBE_0001743601-mRNA-1">
    <property type="protein sequence ID" value="HPBE_0001743601-mRNA-1"/>
    <property type="gene ID" value="HPBE_0001743601"/>
</dbReference>
<accession>A0A3P8BSU1</accession>
<evidence type="ECO:0000256" key="1">
    <source>
        <dbReference type="ARBA" id="ARBA00001974"/>
    </source>
</evidence>
<dbReference type="InterPro" id="IPR036188">
    <property type="entry name" value="FAD/NAD-bd_sf"/>
</dbReference>
<reference evidence="12 13" key="1">
    <citation type="submission" date="2018-11" db="EMBL/GenBank/DDBJ databases">
        <authorList>
            <consortium name="Pathogen Informatics"/>
        </authorList>
    </citation>
    <scope>NUCLEOTIDE SEQUENCE [LARGE SCALE GENOMIC DNA]</scope>
</reference>
<keyword evidence="5" id="KW-0479">Metal-binding</keyword>
<dbReference type="SUPFAM" id="SSF51905">
    <property type="entry name" value="FAD/NAD(P)-binding domain"/>
    <property type="match status" value="1"/>
</dbReference>
<evidence type="ECO:0000313" key="14">
    <source>
        <dbReference type="WBParaSite" id="HPBE_0001743601-mRNA-1"/>
    </source>
</evidence>
<keyword evidence="7" id="KW-0560">Oxidoreductase</keyword>
<dbReference type="Gene3D" id="3.30.390.30">
    <property type="match status" value="1"/>
</dbReference>
<dbReference type="Proteomes" id="UP000050761">
    <property type="component" value="Unassembled WGS sequence"/>
</dbReference>
<feature type="region of interest" description="Disordered" evidence="10">
    <location>
        <begin position="1"/>
        <end position="21"/>
    </location>
</feature>
<protein>
    <submittedName>
        <fullName evidence="14">Rieske domain-containing protein</fullName>
    </submittedName>
</protein>
<dbReference type="PANTHER" id="PTHR43557">
    <property type="entry name" value="APOPTOSIS-INDUCING FACTOR 1"/>
    <property type="match status" value="1"/>
</dbReference>
<gene>
    <name evidence="12" type="ORF">HPBE_LOCUS17434</name>
</gene>
<evidence type="ECO:0000256" key="2">
    <source>
        <dbReference type="ARBA" id="ARBA00006442"/>
    </source>
</evidence>
<evidence type="ECO:0000256" key="7">
    <source>
        <dbReference type="ARBA" id="ARBA00023002"/>
    </source>
</evidence>
<dbReference type="Gene3D" id="3.50.50.60">
    <property type="entry name" value="FAD/NAD(P)-binding domain"/>
    <property type="match status" value="2"/>
</dbReference>
<evidence type="ECO:0000256" key="5">
    <source>
        <dbReference type="ARBA" id="ARBA00022723"/>
    </source>
</evidence>
<dbReference type="InterPro" id="IPR036922">
    <property type="entry name" value="Rieske_2Fe-2S_sf"/>
</dbReference>
<dbReference type="PANTHER" id="PTHR43557:SF2">
    <property type="entry name" value="RIESKE DOMAIN-CONTAINING PROTEIN-RELATED"/>
    <property type="match status" value="1"/>
</dbReference>
<dbReference type="Gene3D" id="2.102.10.10">
    <property type="entry name" value="Rieske [2Fe-2S] iron-sulphur domain"/>
    <property type="match status" value="1"/>
</dbReference>
<keyword evidence="3" id="KW-0285">Flavoprotein</keyword>
<keyword evidence="4" id="KW-0001">2Fe-2S</keyword>
<dbReference type="EMBL" id="UZAH01030010">
    <property type="protein sequence ID" value="VDP08854.1"/>
    <property type="molecule type" value="Genomic_DNA"/>
</dbReference>
<dbReference type="AlphaFoldDB" id="A0A3P8BSU1"/>
<evidence type="ECO:0000313" key="13">
    <source>
        <dbReference type="Proteomes" id="UP000050761"/>
    </source>
</evidence>
<organism evidence="12">
    <name type="scientific">Heligmosomoides polygyrus</name>
    <name type="common">Parasitic roundworm</name>
    <dbReference type="NCBI Taxonomy" id="6339"/>
    <lineage>
        <taxon>Eukaryota</taxon>
        <taxon>Metazoa</taxon>
        <taxon>Ecdysozoa</taxon>
        <taxon>Nematoda</taxon>
        <taxon>Chromadorea</taxon>
        <taxon>Rhabditida</taxon>
        <taxon>Rhabditina</taxon>
        <taxon>Rhabditomorpha</taxon>
        <taxon>Strongyloidea</taxon>
        <taxon>Heligmosomidae</taxon>
        <taxon>Heligmosomoides</taxon>
    </lineage>
</organism>
<proteinExistence type="inferred from homology"/>
<evidence type="ECO:0000256" key="4">
    <source>
        <dbReference type="ARBA" id="ARBA00022714"/>
    </source>
</evidence>
<evidence type="ECO:0000256" key="6">
    <source>
        <dbReference type="ARBA" id="ARBA00022827"/>
    </source>
</evidence>
<dbReference type="OrthoDB" id="5840486at2759"/>
<evidence type="ECO:0000256" key="3">
    <source>
        <dbReference type="ARBA" id="ARBA00022630"/>
    </source>
</evidence>
<evidence type="ECO:0000313" key="12">
    <source>
        <dbReference type="EMBL" id="VDP08854.1"/>
    </source>
</evidence>
<evidence type="ECO:0000256" key="9">
    <source>
        <dbReference type="ARBA" id="ARBA00023014"/>
    </source>
</evidence>
<dbReference type="GO" id="GO:0016651">
    <property type="term" value="F:oxidoreductase activity, acting on NAD(P)H"/>
    <property type="evidence" value="ECO:0007669"/>
    <property type="project" value="TreeGrafter"/>
</dbReference>
<sequence>MANKRLIGGATTKVAPGGGRGGEEESLLFATSDRLTVFGGQDGLEMVSCTAIDDDSPSIVNEVIGRASEVPPGEKKVFTVREKKILVINDNGTLYATGGICSHYNYSLENGKLFGIYSKGRIRCPLHGACFNVKTGDMEDYPGFDSIPTFDVTEKDGDLILNTTEKNLENARRTRKSAVRSVCDDHPIIVVGGGISAATFVESARLNNCPTPITMITEEEFPSYDRVLLSKVSLTRVRNLLVRVVTPIISERKPVAEGKDIRLRSDEYYKENHIDVLTKTRVSKSVQTHPQPACISREGAAVIGVDIAHRRISLSNGDCLPYSKLVLALGGAPRRLTVPGADLKNVFTLRTVSEANSIAAASVGQRVVCIGGSFIGMEIASALAATAASVTVVCATKEPLPALGTDIGEVIRKRFEAKGVKILTNALAERLEGVSEVSGVTLKSGETIQADVVIAGIGVEPPTAWLKDTCIELDGRGFIKVDKHFRTTADWIFAIGDAVAAPLPLWNIDSINIQHFQTAQAHGQMLGYSIVGRPYPRDIVPFFWTLFFFEFGIRFAGCSHEADETVVHGSLDDLNFTKYYLKDGVVVAVASAGPVPIAIQFLELFQRKIVISRKDIEK</sequence>
<keyword evidence="9" id="KW-0411">Iron-sulfur</keyword>
<dbReference type="InterPro" id="IPR017941">
    <property type="entry name" value="Rieske_2Fe-2S"/>
</dbReference>
<dbReference type="Pfam" id="PF07992">
    <property type="entry name" value="Pyr_redox_2"/>
    <property type="match status" value="1"/>
</dbReference>
<keyword evidence="6" id="KW-0274">FAD</keyword>